<evidence type="ECO:0000259" key="1">
    <source>
        <dbReference type="Pfam" id="PF12766"/>
    </source>
</evidence>
<gene>
    <name evidence="2" type="ORF">HJ536_04785</name>
</gene>
<dbReference type="AlphaFoldDB" id="A0A850Q0Q2"/>
<dbReference type="EMBL" id="JABCJE010000002">
    <property type="protein sequence ID" value="NVO22666.1"/>
    <property type="molecule type" value="Genomic_DNA"/>
</dbReference>
<dbReference type="SUPFAM" id="SSF50475">
    <property type="entry name" value="FMN-binding split barrel"/>
    <property type="match status" value="1"/>
</dbReference>
<accession>A0A850Q0Q2</accession>
<dbReference type="InterPro" id="IPR024624">
    <property type="entry name" value="Pyridox_Oxase_Alr4036_FMN-bd"/>
</dbReference>
<sequence>MSDQAPSLTGLLSLGWARLLAGAQFPDAAARHVTLGTFGLSGWPEMRSVILRAAHRDAGLLEVHTDVASEKVSEIRDNPHAGLHVWDAAYSLQIRLRGSVRERPRRELPPLWEAVPETSRKVYGGHPYPGYAMASPYDHTDDPQLDRFAVLQFRVEEIELLLIDPDKHKRALYRRVNDFQGQWLAP</sequence>
<evidence type="ECO:0000313" key="2">
    <source>
        <dbReference type="EMBL" id="NVO22666.1"/>
    </source>
</evidence>
<organism evidence="2 3">
    <name type="scientific">Donghicola mangrovi</name>
    <dbReference type="NCBI Taxonomy" id="2729614"/>
    <lineage>
        <taxon>Bacteria</taxon>
        <taxon>Pseudomonadati</taxon>
        <taxon>Pseudomonadota</taxon>
        <taxon>Alphaproteobacteria</taxon>
        <taxon>Rhodobacterales</taxon>
        <taxon>Roseobacteraceae</taxon>
        <taxon>Donghicola</taxon>
    </lineage>
</organism>
<evidence type="ECO:0000313" key="3">
    <source>
        <dbReference type="Proteomes" id="UP000592216"/>
    </source>
</evidence>
<dbReference type="Pfam" id="PF12766">
    <property type="entry name" value="Pyridox_oxase_2"/>
    <property type="match status" value="1"/>
</dbReference>
<feature type="domain" description="Pyridoxamine 5'-phosphate oxidase Alr4036 family FMN-binding" evidence="1">
    <location>
        <begin position="27"/>
        <end position="100"/>
    </location>
</feature>
<dbReference type="Proteomes" id="UP000592216">
    <property type="component" value="Unassembled WGS sequence"/>
</dbReference>
<proteinExistence type="predicted"/>
<reference evidence="2 3" key="1">
    <citation type="submission" date="2020-04" db="EMBL/GenBank/DDBJ databases">
        <title>Donghicola sp., a member of the Rhodobacteraceae family isolated from mangrove forest in Thailand.</title>
        <authorList>
            <person name="Charoenyingcharoen P."/>
            <person name="Yukphan P."/>
        </authorList>
    </citation>
    <scope>NUCLEOTIDE SEQUENCE [LARGE SCALE GENOMIC DNA]</scope>
    <source>
        <strain evidence="2 3">B5-SW-15</strain>
    </source>
</reference>
<dbReference type="Gene3D" id="2.30.110.10">
    <property type="entry name" value="Electron Transport, Fmn-binding Protein, Chain A"/>
    <property type="match status" value="1"/>
</dbReference>
<comment type="caution">
    <text evidence="2">The sequence shown here is derived from an EMBL/GenBank/DDBJ whole genome shotgun (WGS) entry which is preliminary data.</text>
</comment>
<dbReference type="GO" id="GO:0010181">
    <property type="term" value="F:FMN binding"/>
    <property type="evidence" value="ECO:0007669"/>
    <property type="project" value="InterPro"/>
</dbReference>
<dbReference type="RefSeq" id="WP_177156873.1">
    <property type="nucleotide sequence ID" value="NZ_JABCJE010000002.1"/>
</dbReference>
<dbReference type="InterPro" id="IPR012349">
    <property type="entry name" value="Split_barrel_FMN-bd"/>
</dbReference>
<name>A0A850Q0Q2_9RHOB</name>
<protein>
    <submittedName>
        <fullName evidence="2">Pyridoxamine 5'-phosphate oxidase</fullName>
    </submittedName>
</protein>